<dbReference type="Gene3D" id="3.30.530.20">
    <property type="match status" value="1"/>
</dbReference>
<dbReference type="PANTHER" id="PTHR46374">
    <property type="entry name" value="PROTEIN CBG07384"/>
    <property type="match status" value="1"/>
</dbReference>
<feature type="domain" description="START" evidence="6">
    <location>
        <begin position="28"/>
        <end position="234"/>
    </location>
</feature>
<evidence type="ECO:0000256" key="4">
    <source>
        <dbReference type="ARBA" id="ARBA00024750"/>
    </source>
</evidence>
<organism evidence="7 8">
    <name type="scientific">Paratrimastix pyriformis</name>
    <dbReference type="NCBI Taxonomy" id="342808"/>
    <lineage>
        <taxon>Eukaryota</taxon>
        <taxon>Metamonada</taxon>
        <taxon>Preaxostyla</taxon>
        <taxon>Paratrimastigidae</taxon>
        <taxon>Paratrimastix</taxon>
    </lineage>
</organism>
<evidence type="ECO:0000256" key="5">
    <source>
        <dbReference type="SAM" id="MobiDB-lite"/>
    </source>
</evidence>
<evidence type="ECO:0000259" key="6">
    <source>
        <dbReference type="PROSITE" id="PS50848"/>
    </source>
</evidence>
<dbReference type="Proteomes" id="UP001141327">
    <property type="component" value="Unassembled WGS sequence"/>
</dbReference>
<feature type="region of interest" description="Disordered" evidence="5">
    <location>
        <begin position="231"/>
        <end position="251"/>
    </location>
</feature>
<keyword evidence="8" id="KW-1185">Reference proteome</keyword>
<evidence type="ECO:0000256" key="2">
    <source>
        <dbReference type="ARBA" id="ARBA00023055"/>
    </source>
</evidence>
<dbReference type="EMBL" id="JAPMOS010000018">
    <property type="protein sequence ID" value="KAJ4459636.1"/>
    <property type="molecule type" value="Genomic_DNA"/>
</dbReference>
<keyword evidence="1" id="KW-0813">Transport</keyword>
<dbReference type="CDD" id="cd00177">
    <property type="entry name" value="START"/>
    <property type="match status" value="1"/>
</dbReference>
<dbReference type="SUPFAM" id="SSF55961">
    <property type="entry name" value="Bet v1-like"/>
    <property type="match status" value="1"/>
</dbReference>
<evidence type="ECO:0000256" key="3">
    <source>
        <dbReference type="ARBA" id="ARBA00023121"/>
    </source>
</evidence>
<dbReference type="InterPro" id="IPR023393">
    <property type="entry name" value="START-like_dom_sf"/>
</dbReference>
<keyword evidence="2" id="KW-0445">Lipid transport</keyword>
<reference evidence="7" key="1">
    <citation type="journal article" date="2022" name="bioRxiv">
        <title>Genomics of Preaxostyla Flagellates Illuminates Evolutionary Transitions and the Path Towards Mitochondrial Loss.</title>
        <authorList>
            <person name="Novak L.V.F."/>
            <person name="Treitli S.C."/>
            <person name="Pyrih J."/>
            <person name="Halakuc P."/>
            <person name="Pipaliya S.V."/>
            <person name="Vacek V."/>
            <person name="Brzon O."/>
            <person name="Soukal P."/>
            <person name="Eme L."/>
            <person name="Dacks J.B."/>
            <person name="Karnkowska A."/>
            <person name="Elias M."/>
            <person name="Hampl V."/>
        </authorList>
    </citation>
    <scope>NUCLEOTIDE SEQUENCE</scope>
    <source>
        <strain evidence="7">RCP-MX</strain>
    </source>
</reference>
<dbReference type="InterPro" id="IPR043556">
    <property type="entry name" value="StARD5/6"/>
</dbReference>
<comment type="caution">
    <text evidence="7">The sequence shown here is derived from an EMBL/GenBank/DDBJ whole genome shotgun (WGS) entry which is preliminary data.</text>
</comment>
<evidence type="ECO:0000256" key="1">
    <source>
        <dbReference type="ARBA" id="ARBA00022448"/>
    </source>
</evidence>
<name>A0ABQ8UME5_9EUKA</name>
<dbReference type="SMART" id="SM00234">
    <property type="entry name" value="START"/>
    <property type="match status" value="1"/>
</dbReference>
<accession>A0ABQ8UME5</accession>
<gene>
    <name evidence="7" type="ORF">PAPYR_13537</name>
</gene>
<dbReference type="Pfam" id="PF01852">
    <property type="entry name" value="START"/>
    <property type="match status" value="1"/>
</dbReference>
<keyword evidence="3" id="KW-0446">Lipid-binding</keyword>
<proteinExistence type="predicted"/>
<evidence type="ECO:0000313" key="8">
    <source>
        <dbReference type="Proteomes" id="UP001141327"/>
    </source>
</evidence>
<protein>
    <submittedName>
        <fullName evidence="7">Acyl-coenzyme A thioesterase</fullName>
    </submittedName>
</protein>
<evidence type="ECO:0000313" key="7">
    <source>
        <dbReference type="EMBL" id="KAJ4459636.1"/>
    </source>
</evidence>
<dbReference type="PANTHER" id="PTHR46374:SF1">
    <property type="entry name" value="START DOMAIN-CONTAINING PROTEIN"/>
    <property type="match status" value="1"/>
</dbReference>
<comment type="function">
    <text evidence="4">May be involved in the intracellular transport of sterols or other lipids. May bind cholesterol or other sterols.</text>
</comment>
<dbReference type="PROSITE" id="PS50848">
    <property type="entry name" value="START"/>
    <property type="match status" value="1"/>
</dbReference>
<sequence>MSSPEARRAYRQRAEEAMRTVLRYDQETEKEGWELKQVTEGPDGPIRAYTKLFSGLACLKSYGHVDAASRAIFRLICDYPRRSELDPNYQSITVLEQIDEQVAVTHSKFAAMLGGLISSRDFVAVAFQAEADGALLIAATGVEHLLPATKGRRFPALLTSRIQNPERISGYVRGETFPSAWIIRPEGENRSRVTYIAHANIKGMIPTGLINRALASTAATFYQRAHALLASAPVRPPPEEQDQQPQSGTGK</sequence>
<dbReference type="InterPro" id="IPR002913">
    <property type="entry name" value="START_lipid-bd_dom"/>
</dbReference>